<dbReference type="Pfam" id="PF04686">
    <property type="entry name" value="SsgA"/>
    <property type="match status" value="1"/>
</dbReference>
<evidence type="ECO:0000256" key="4">
    <source>
        <dbReference type="ARBA" id="ARBA00022969"/>
    </source>
</evidence>
<comment type="caution">
    <text evidence="7">The sequence shown here is derived from an EMBL/GenBank/DDBJ whole genome shotgun (WGS) entry which is preliminary data.</text>
</comment>
<dbReference type="InterPro" id="IPR006776">
    <property type="entry name" value="SsgB"/>
</dbReference>
<evidence type="ECO:0000313" key="7">
    <source>
        <dbReference type="EMBL" id="GAA4838153.1"/>
    </source>
</evidence>
<keyword evidence="8" id="KW-1185">Reference proteome</keyword>
<dbReference type="InterPro" id="IPR038658">
    <property type="entry name" value="SsgB_sf"/>
</dbReference>
<evidence type="ECO:0000256" key="1">
    <source>
        <dbReference type="ARBA" id="ARBA00004431"/>
    </source>
</evidence>
<proteinExistence type="inferred from homology"/>
<reference evidence="8" key="1">
    <citation type="journal article" date="2019" name="Int. J. Syst. Evol. Microbiol.">
        <title>The Global Catalogue of Microorganisms (GCM) 10K type strain sequencing project: providing services to taxonomists for standard genome sequencing and annotation.</title>
        <authorList>
            <consortium name="The Broad Institute Genomics Platform"/>
            <consortium name="The Broad Institute Genome Sequencing Center for Infectious Disease"/>
            <person name="Wu L."/>
            <person name="Ma J."/>
        </authorList>
    </citation>
    <scope>NUCLEOTIDE SEQUENCE [LARGE SCALE GENOMIC DNA]</scope>
    <source>
        <strain evidence="8">JCM 13006</strain>
    </source>
</reference>
<dbReference type="EMBL" id="BAABIS010000001">
    <property type="protein sequence ID" value="GAA4838153.1"/>
    <property type="molecule type" value="Genomic_DNA"/>
</dbReference>
<evidence type="ECO:0000313" key="8">
    <source>
        <dbReference type="Proteomes" id="UP001501752"/>
    </source>
</evidence>
<evidence type="ECO:0000256" key="3">
    <source>
        <dbReference type="ARBA" id="ARBA00022618"/>
    </source>
</evidence>
<keyword evidence="6" id="KW-0131">Cell cycle</keyword>
<accession>A0ABP9DD48</accession>
<keyword evidence="4" id="KW-0749">Sporulation</keyword>
<dbReference type="Proteomes" id="UP001501752">
    <property type="component" value="Unassembled WGS sequence"/>
</dbReference>
<protein>
    <submittedName>
        <fullName evidence="7">SsgA family sporulation/cell division regulator</fullName>
    </submittedName>
</protein>
<gene>
    <name evidence="7" type="ORF">GCM10023235_11600</name>
</gene>
<evidence type="ECO:0000256" key="5">
    <source>
        <dbReference type="ARBA" id="ARBA00023210"/>
    </source>
</evidence>
<comment type="subcellular location">
    <subcellularLocation>
        <location evidence="1">Cell septum</location>
    </subcellularLocation>
</comment>
<name>A0ABP9DD48_9ACTN</name>
<organism evidence="7 8">
    <name type="scientific">Kitasatospora terrestris</name>
    <dbReference type="NCBI Taxonomy" id="258051"/>
    <lineage>
        <taxon>Bacteria</taxon>
        <taxon>Bacillati</taxon>
        <taxon>Actinomycetota</taxon>
        <taxon>Actinomycetes</taxon>
        <taxon>Kitasatosporales</taxon>
        <taxon>Streptomycetaceae</taxon>
        <taxon>Kitasatospora</taxon>
    </lineage>
</organism>
<evidence type="ECO:0000256" key="2">
    <source>
        <dbReference type="ARBA" id="ARBA00009323"/>
    </source>
</evidence>
<sequence>MQEAITQLPLRLTAGPGRYWYVPTTCRYRTDDPYAVTMVFEDAAGETRWLLSRDLLLAGLERPVGDGDVHIAPARIGETMITLSGQEGIALLHTATEPLARFLTDTLLLVPLGDEEHHVDWDAAIAGFLTT</sequence>
<dbReference type="RefSeq" id="WP_345695668.1">
    <property type="nucleotide sequence ID" value="NZ_BAABIS010000001.1"/>
</dbReference>
<dbReference type="Gene3D" id="2.30.31.20">
    <property type="entry name" value="Sporulation-specific cell division protein SsgB"/>
    <property type="match status" value="1"/>
</dbReference>
<comment type="similarity">
    <text evidence="2">Belongs to the SsgA family.</text>
</comment>
<keyword evidence="3" id="KW-0132">Cell division</keyword>
<keyword evidence="5" id="KW-0717">Septation</keyword>
<evidence type="ECO:0000256" key="6">
    <source>
        <dbReference type="ARBA" id="ARBA00023306"/>
    </source>
</evidence>